<proteinExistence type="predicted"/>
<dbReference type="Gene3D" id="3.60.40.10">
    <property type="entry name" value="PPM-type phosphatase domain"/>
    <property type="match status" value="1"/>
</dbReference>
<evidence type="ECO:0000313" key="1">
    <source>
        <dbReference type="EMBL" id="KRX87428.1"/>
    </source>
</evidence>
<name>A0A0V0XHR7_9BILA</name>
<dbReference type="Proteomes" id="UP000054783">
    <property type="component" value="Unassembled WGS sequence"/>
</dbReference>
<protein>
    <recommendedName>
        <fullName evidence="3">PPM-type phosphatase domain-containing protein</fullName>
    </recommendedName>
</protein>
<feature type="non-terminal residue" evidence="1">
    <location>
        <position position="79"/>
    </location>
</feature>
<comment type="caution">
    <text evidence="1">The sequence shown here is derived from an EMBL/GenBank/DDBJ whole genome shotgun (WGS) entry which is preliminary data.</text>
</comment>
<sequence>MQYLTGVYWCRGCRARDNQDSVVLLQALTARGRVLLAAVCDGMGGLAQGEIASGYVTERLQEWFYESVLYAVRKKKPYW</sequence>
<evidence type="ECO:0008006" key="3">
    <source>
        <dbReference type="Google" id="ProtNLM"/>
    </source>
</evidence>
<keyword evidence="2" id="KW-1185">Reference proteome</keyword>
<accession>A0A0V0XHR7</accession>
<organism evidence="1 2">
    <name type="scientific">Trichinella patagoniensis</name>
    <dbReference type="NCBI Taxonomy" id="990121"/>
    <lineage>
        <taxon>Eukaryota</taxon>
        <taxon>Metazoa</taxon>
        <taxon>Ecdysozoa</taxon>
        <taxon>Nematoda</taxon>
        <taxon>Enoplea</taxon>
        <taxon>Dorylaimia</taxon>
        <taxon>Trichinellida</taxon>
        <taxon>Trichinellidae</taxon>
        <taxon>Trichinella</taxon>
    </lineage>
</organism>
<dbReference type="InterPro" id="IPR036457">
    <property type="entry name" value="PPM-type-like_dom_sf"/>
</dbReference>
<dbReference type="AlphaFoldDB" id="A0A0V0XHR7"/>
<gene>
    <name evidence="1" type="ORF">T12_8298</name>
</gene>
<dbReference type="EMBL" id="JYDQ01004884">
    <property type="protein sequence ID" value="KRX87428.1"/>
    <property type="molecule type" value="Genomic_DNA"/>
</dbReference>
<evidence type="ECO:0000313" key="2">
    <source>
        <dbReference type="Proteomes" id="UP000054783"/>
    </source>
</evidence>
<dbReference type="SUPFAM" id="SSF81606">
    <property type="entry name" value="PP2C-like"/>
    <property type="match status" value="1"/>
</dbReference>
<reference evidence="1 2" key="1">
    <citation type="submission" date="2015-01" db="EMBL/GenBank/DDBJ databases">
        <title>Evolution of Trichinella species and genotypes.</title>
        <authorList>
            <person name="Korhonen P.K."/>
            <person name="Edoardo P."/>
            <person name="Giuseppe L.R."/>
            <person name="Gasser R.B."/>
        </authorList>
    </citation>
    <scope>NUCLEOTIDE SEQUENCE [LARGE SCALE GENOMIC DNA]</scope>
    <source>
        <strain evidence="1">ISS2496</strain>
    </source>
</reference>